<dbReference type="EMBL" id="JAVDVI010000001">
    <property type="protein sequence ID" value="MDR6966133.1"/>
    <property type="molecule type" value="Genomic_DNA"/>
</dbReference>
<evidence type="ECO:0000313" key="2">
    <source>
        <dbReference type="Proteomes" id="UP001255185"/>
    </source>
</evidence>
<keyword evidence="2" id="KW-1185">Reference proteome</keyword>
<reference evidence="1 2" key="1">
    <citation type="submission" date="2023-07" db="EMBL/GenBank/DDBJ databases">
        <title>Sorghum-associated microbial communities from plants grown in Nebraska, USA.</title>
        <authorList>
            <person name="Schachtman D."/>
        </authorList>
    </citation>
    <scope>NUCLEOTIDE SEQUENCE [LARGE SCALE GENOMIC DNA]</scope>
    <source>
        <strain evidence="1 2">3773</strain>
    </source>
</reference>
<name>A0ABU1TJH6_9FLAO</name>
<dbReference type="Proteomes" id="UP001255185">
    <property type="component" value="Unassembled WGS sequence"/>
</dbReference>
<dbReference type="RefSeq" id="WP_310023585.1">
    <property type="nucleotide sequence ID" value="NZ_JAVDVI010000001.1"/>
</dbReference>
<protein>
    <submittedName>
        <fullName evidence="1">Uncharacterized protein</fullName>
    </submittedName>
</protein>
<accession>A0ABU1TJH6</accession>
<evidence type="ECO:0000313" key="1">
    <source>
        <dbReference type="EMBL" id="MDR6966133.1"/>
    </source>
</evidence>
<proteinExistence type="predicted"/>
<comment type="caution">
    <text evidence="1">The sequence shown here is derived from an EMBL/GenBank/DDBJ whole genome shotgun (WGS) entry which is preliminary data.</text>
</comment>
<gene>
    <name evidence="1" type="ORF">J2X31_000126</name>
</gene>
<sequence>MKRIKILILLLLILIISAIICYECCDQQDPEGCEQLEMHGFVSSLEQVYSASINREERMLYILFNFTTNWKTYEKVIGFIQQKCKGRPYLTIL</sequence>
<organism evidence="1 2">
    <name type="scientific">Flavobacterium arsenatis</name>
    <dbReference type="NCBI Taxonomy" id="1484332"/>
    <lineage>
        <taxon>Bacteria</taxon>
        <taxon>Pseudomonadati</taxon>
        <taxon>Bacteroidota</taxon>
        <taxon>Flavobacteriia</taxon>
        <taxon>Flavobacteriales</taxon>
        <taxon>Flavobacteriaceae</taxon>
        <taxon>Flavobacterium</taxon>
    </lineage>
</organism>